<keyword evidence="2 8" id="KW-1003">Cell membrane</keyword>
<evidence type="ECO:0000256" key="7">
    <source>
        <dbReference type="ARBA" id="ARBA00023224"/>
    </source>
</evidence>
<dbReference type="Pfam" id="PF08395">
    <property type="entry name" value="7tm_7"/>
    <property type="match status" value="1"/>
</dbReference>
<dbReference type="EMBL" id="QDEB01120247">
    <property type="protein sequence ID" value="RZB40308.1"/>
    <property type="molecule type" value="Genomic_DNA"/>
</dbReference>
<keyword evidence="4 8" id="KW-1133">Transmembrane helix</keyword>
<dbReference type="PANTHER" id="PTHR21143:SF104">
    <property type="entry name" value="GUSTATORY RECEPTOR 8A-RELATED"/>
    <property type="match status" value="1"/>
</dbReference>
<keyword evidence="3 8" id="KW-0812">Transmembrane</keyword>
<dbReference type="GO" id="GO:0008049">
    <property type="term" value="P:male courtship behavior"/>
    <property type="evidence" value="ECO:0007669"/>
    <property type="project" value="TreeGrafter"/>
</dbReference>
<evidence type="ECO:0000256" key="4">
    <source>
        <dbReference type="ARBA" id="ARBA00022989"/>
    </source>
</evidence>
<evidence type="ECO:0000256" key="3">
    <source>
        <dbReference type="ARBA" id="ARBA00022692"/>
    </source>
</evidence>
<proteinExistence type="inferred from homology"/>
<reference evidence="9 10" key="1">
    <citation type="submission" date="2017-03" db="EMBL/GenBank/DDBJ databases">
        <title>Genome of the blue death feigning beetle - Asbolus verrucosus.</title>
        <authorList>
            <person name="Rider S.D."/>
        </authorList>
    </citation>
    <scope>NUCLEOTIDE SEQUENCE [LARGE SCALE GENOMIC DNA]</scope>
    <source>
        <strain evidence="9">Butters</strain>
        <tissue evidence="9">Head and leg muscle</tissue>
    </source>
</reference>
<dbReference type="GO" id="GO:0030424">
    <property type="term" value="C:axon"/>
    <property type="evidence" value="ECO:0007669"/>
    <property type="project" value="TreeGrafter"/>
</dbReference>
<keyword evidence="6 8" id="KW-0675">Receptor</keyword>
<comment type="similarity">
    <text evidence="8">Belongs to the insect chemoreceptor superfamily. Gustatory receptor (GR) family.</text>
</comment>
<dbReference type="GO" id="GO:0007635">
    <property type="term" value="P:chemosensory behavior"/>
    <property type="evidence" value="ECO:0007669"/>
    <property type="project" value="TreeGrafter"/>
</dbReference>
<dbReference type="GO" id="GO:0007165">
    <property type="term" value="P:signal transduction"/>
    <property type="evidence" value="ECO:0007669"/>
    <property type="project" value="UniProtKB-KW"/>
</dbReference>
<evidence type="ECO:0000256" key="1">
    <source>
        <dbReference type="ARBA" id="ARBA00004651"/>
    </source>
</evidence>
<comment type="caution">
    <text evidence="9">The sequence shown here is derived from an EMBL/GenBank/DDBJ whole genome shotgun (WGS) entry which is preliminary data.</text>
</comment>
<feature type="transmembrane region" description="Helical" evidence="8">
    <location>
        <begin position="180"/>
        <end position="200"/>
    </location>
</feature>
<feature type="transmembrane region" description="Helical" evidence="8">
    <location>
        <begin position="62"/>
        <end position="84"/>
    </location>
</feature>
<feature type="transmembrane region" description="Helical" evidence="8">
    <location>
        <begin position="121"/>
        <end position="143"/>
    </location>
</feature>
<name>A0A482VAV5_ASBVE</name>
<dbReference type="AlphaFoldDB" id="A0A482VAV5"/>
<dbReference type="GO" id="GO:0005886">
    <property type="term" value="C:plasma membrane"/>
    <property type="evidence" value="ECO:0007669"/>
    <property type="project" value="UniProtKB-SubCell"/>
</dbReference>
<feature type="non-terminal residue" evidence="9">
    <location>
        <position position="1"/>
    </location>
</feature>
<gene>
    <name evidence="9" type="ORF">BDFB_014144</name>
</gene>
<comment type="function">
    <text evidence="8">Gustatory receptor which mediates acceptance or avoidance behavior, depending on its substrates.</text>
</comment>
<dbReference type="OrthoDB" id="5795306at2759"/>
<sequence>QLRLVFRVGKIFAITPSSMEIKNQSTSQKYYSCLVIAFYTVGVLVSCCYRKDYYIQYIHIKLAIQIILDSSLYVLNICTVLIALNKRSQWFKLIKNFKITQEGSENVKEKSHLLRFSISNLFFWGIMLHMTYIFTSLMGVDFFKQYAIEYVQLYVQFFLQILLCFDSIFQKSSIGDFERILGNIAIIFLFCCGATINILLADSILQETEAVLALSYKLERYFLNRISRESDELRQFINVVIDNFPKFSAARFFTIDRSTIFRIFEAVTTFLIILIQFESKQEPHLIKCTDCCSRCNCNETAII</sequence>
<evidence type="ECO:0000313" key="10">
    <source>
        <dbReference type="Proteomes" id="UP000292052"/>
    </source>
</evidence>
<dbReference type="GO" id="GO:0050909">
    <property type="term" value="P:sensory perception of taste"/>
    <property type="evidence" value="ECO:0007669"/>
    <property type="project" value="InterPro"/>
</dbReference>
<dbReference type="Proteomes" id="UP000292052">
    <property type="component" value="Unassembled WGS sequence"/>
</dbReference>
<comment type="subcellular location">
    <subcellularLocation>
        <location evidence="1 8">Cell membrane</location>
        <topology evidence="1 8">Multi-pass membrane protein</topology>
    </subcellularLocation>
</comment>
<keyword evidence="5 8" id="KW-0472">Membrane</keyword>
<evidence type="ECO:0000313" key="9">
    <source>
        <dbReference type="EMBL" id="RZB40308.1"/>
    </source>
</evidence>
<dbReference type="GO" id="GO:0030425">
    <property type="term" value="C:dendrite"/>
    <property type="evidence" value="ECO:0007669"/>
    <property type="project" value="TreeGrafter"/>
</dbReference>
<evidence type="ECO:0000256" key="5">
    <source>
        <dbReference type="ARBA" id="ARBA00023136"/>
    </source>
</evidence>
<accession>A0A482VAV5</accession>
<feature type="transmembrane region" description="Helical" evidence="8">
    <location>
        <begin position="150"/>
        <end position="168"/>
    </location>
</feature>
<dbReference type="PANTHER" id="PTHR21143">
    <property type="entry name" value="INVERTEBRATE GUSTATORY RECEPTOR"/>
    <property type="match status" value="1"/>
</dbReference>
<evidence type="ECO:0000256" key="2">
    <source>
        <dbReference type="ARBA" id="ARBA00022475"/>
    </source>
</evidence>
<comment type="caution">
    <text evidence="8">Lacks conserved residue(s) required for the propagation of feature annotation.</text>
</comment>
<evidence type="ECO:0000256" key="8">
    <source>
        <dbReference type="RuleBase" id="RU363108"/>
    </source>
</evidence>
<dbReference type="InterPro" id="IPR013604">
    <property type="entry name" value="7TM_chemorcpt"/>
</dbReference>
<dbReference type="GO" id="GO:0043025">
    <property type="term" value="C:neuronal cell body"/>
    <property type="evidence" value="ECO:0007669"/>
    <property type="project" value="TreeGrafter"/>
</dbReference>
<feature type="transmembrane region" description="Helical" evidence="8">
    <location>
        <begin position="29"/>
        <end position="50"/>
    </location>
</feature>
<keyword evidence="10" id="KW-1185">Reference proteome</keyword>
<protein>
    <recommendedName>
        <fullName evidence="8">Gustatory receptor</fullName>
    </recommendedName>
</protein>
<evidence type="ECO:0000256" key="6">
    <source>
        <dbReference type="ARBA" id="ARBA00023170"/>
    </source>
</evidence>
<organism evidence="9 10">
    <name type="scientific">Asbolus verrucosus</name>
    <name type="common">Desert ironclad beetle</name>
    <dbReference type="NCBI Taxonomy" id="1661398"/>
    <lineage>
        <taxon>Eukaryota</taxon>
        <taxon>Metazoa</taxon>
        <taxon>Ecdysozoa</taxon>
        <taxon>Arthropoda</taxon>
        <taxon>Hexapoda</taxon>
        <taxon>Insecta</taxon>
        <taxon>Pterygota</taxon>
        <taxon>Neoptera</taxon>
        <taxon>Endopterygota</taxon>
        <taxon>Coleoptera</taxon>
        <taxon>Polyphaga</taxon>
        <taxon>Cucujiformia</taxon>
        <taxon>Tenebrionidae</taxon>
        <taxon>Pimeliinae</taxon>
        <taxon>Asbolus</taxon>
    </lineage>
</organism>
<keyword evidence="7 8" id="KW-0807">Transducer</keyword>